<evidence type="ECO:0000313" key="1">
    <source>
        <dbReference type="EMBL" id="OJJ71141.1"/>
    </source>
</evidence>
<reference evidence="2" key="1">
    <citation type="journal article" date="2017" name="Genome Biol.">
        <title>Comparative genomics reveals high biological diversity and specific adaptations in the industrially and medically important fungal genus Aspergillus.</title>
        <authorList>
            <person name="de Vries R.P."/>
            <person name="Riley R."/>
            <person name="Wiebenga A."/>
            <person name="Aguilar-Osorio G."/>
            <person name="Amillis S."/>
            <person name="Uchima C.A."/>
            <person name="Anderluh G."/>
            <person name="Asadollahi M."/>
            <person name="Askin M."/>
            <person name="Barry K."/>
            <person name="Battaglia E."/>
            <person name="Bayram O."/>
            <person name="Benocci T."/>
            <person name="Braus-Stromeyer S.A."/>
            <person name="Caldana C."/>
            <person name="Canovas D."/>
            <person name="Cerqueira G.C."/>
            <person name="Chen F."/>
            <person name="Chen W."/>
            <person name="Choi C."/>
            <person name="Clum A."/>
            <person name="Dos Santos R.A."/>
            <person name="Damasio A.R."/>
            <person name="Diallinas G."/>
            <person name="Emri T."/>
            <person name="Fekete E."/>
            <person name="Flipphi M."/>
            <person name="Freyberg S."/>
            <person name="Gallo A."/>
            <person name="Gournas C."/>
            <person name="Habgood R."/>
            <person name="Hainaut M."/>
            <person name="Harispe M.L."/>
            <person name="Henrissat B."/>
            <person name="Hilden K.S."/>
            <person name="Hope R."/>
            <person name="Hossain A."/>
            <person name="Karabika E."/>
            <person name="Karaffa L."/>
            <person name="Karanyi Z."/>
            <person name="Krasevec N."/>
            <person name="Kuo A."/>
            <person name="Kusch H."/>
            <person name="LaButti K."/>
            <person name="Lagendijk E.L."/>
            <person name="Lapidus A."/>
            <person name="Levasseur A."/>
            <person name="Lindquist E."/>
            <person name="Lipzen A."/>
            <person name="Logrieco A.F."/>
            <person name="MacCabe A."/>
            <person name="Maekelae M.R."/>
            <person name="Malavazi I."/>
            <person name="Melin P."/>
            <person name="Meyer V."/>
            <person name="Mielnichuk N."/>
            <person name="Miskei M."/>
            <person name="Molnar A.P."/>
            <person name="Mule G."/>
            <person name="Ngan C.Y."/>
            <person name="Orejas M."/>
            <person name="Orosz E."/>
            <person name="Ouedraogo J.P."/>
            <person name="Overkamp K.M."/>
            <person name="Park H.-S."/>
            <person name="Perrone G."/>
            <person name="Piumi F."/>
            <person name="Punt P.J."/>
            <person name="Ram A.F."/>
            <person name="Ramon A."/>
            <person name="Rauscher S."/>
            <person name="Record E."/>
            <person name="Riano-Pachon D.M."/>
            <person name="Robert V."/>
            <person name="Roehrig J."/>
            <person name="Ruller R."/>
            <person name="Salamov A."/>
            <person name="Salih N.S."/>
            <person name="Samson R.A."/>
            <person name="Sandor E."/>
            <person name="Sanguinetti M."/>
            <person name="Schuetze T."/>
            <person name="Sepcic K."/>
            <person name="Shelest E."/>
            <person name="Sherlock G."/>
            <person name="Sophianopoulou V."/>
            <person name="Squina F.M."/>
            <person name="Sun H."/>
            <person name="Susca A."/>
            <person name="Todd R.B."/>
            <person name="Tsang A."/>
            <person name="Unkles S.E."/>
            <person name="van de Wiele N."/>
            <person name="van Rossen-Uffink D."/>
            <person name="Oliveira J.V."/>
            <person name="Vesth T.C."/>
            <person name="Visser J."/>
            <person name="Yu J.-H."/>
            <person name="Zhou M."/>
            <person name="Andersen M.R."/>
            <person name="Archer D.B."/>
            <person name="Baker S.E."/>
            <person name="Benoit I."/>
            <person name="Brakhage A.A."/>
            <person name="Braus G.H."/>
            <person name="Fischer R."/>
            <person name="Frisvad J.C."/>
            <person name="Goldman G.H."/>
            <person name="Houbraken J."/>
            <person name="Oakley B."/>
            <person name="Pocsi I."/>
            <person name="Scazzocchio C."/>
            <person name="Seiboth B."/>
            <person name="vanKuyk P.A."/>
            <person name="Wortman J."/>
            <person name="Dyer P.S."/>
            <person name="Grigoriev I.V."/>
        </authorList>
    </citation>
    <scope>NUCLEOTIDE SEQUENCE [LARGE SCALE GENOMIC DNA]</scope>
    <source>
        <strain evidence="2">CBS 101740 / IMI 381727 / IBT 21946</strain>
    </source>
</reference>
<dbReference type="VEuPathDB" id="FungiDB:ASPBRDRAFT_604008"/>
<dbReference type="OrthoDB" id="10328724at2759"/>
<accession>A0A1L9UHL9</accession>
<sequence length="132" mass="15003">MLISPPQRFSKLLNIELWFEPYNQSILKHDFSVKAVPLDLQGIPITFFVSPSLTLLTIVKVPISSKKKPLRMRHLAGQTPALHPVEAYVHPHLATVNQGLDSWLESTETLIAFYCVKWVMCWPAIHVSKMGK</sequence>
<protein>
    <submittedName>
        <fullName evidence="1">Uncharacterized protein</fullName>
    </submittedName>
</protein>
<dbReference type="Proteomes" id="UP000184499">
    <property type="component" value="Unassembled WGS sequence"/>
</dbReference>
<evidence type="ECO:0000313" key="2">
    <source>
        <dbReference type="Proteomes" id="UP000184499"/>
    </source>
</evidence>
<dbReference type="RefSeq" id="XP_067478389.1">
    <property type="nucleotide sequence ID" value="XM_067628226.1"/>
</dbReference>
<organism evidence="1 2">
    <name type="scientific">Aspergillus brasiliensis (strain CBS 101740 / IMI 381727 / IBT 21946)</name>
    <dbReference type="NCBI Taxonomy" id="767769"/>
    <lineage>
        <taxon>Eukaryota</taxon>
        <taxon>Fungi</taxon>
        <taxon>Dikarya</taxon>
        <taxon>Ascomycota</taxon>
        <taxon>Pezizomycotina</taxon>
        <taxon>Eurotiomycetes</taxon>
        <taxon>Eurotiomycetidae</taxon>
        <taxon>Eurotiales</taxon>
        <taxon>Aspergillaceae</taxon>
        <taxon>Aspergillus</taxon>
        <taxon>Aspergillus subgen. Circumdati</taxon>
    </lineage>
</organism>
<keyword evidence="2" id="KW-1185">Reference proteome</keyword>
<dbReference type="EMBL" id="KV878685">
    <property type="protein sequence ID" value="OJJ71141.1"/>
    <property type="molecule type" value="Genomic_DNA"/>
</dbReference>
<dbReference type="AlphaFoldDB" id="A0A1L9UHL9"/>
<name>A0A1L9UHL9_ASPBC</name>
<dbReference type="GeneID" id="93580714"/>
<proteinExistence type="predicted"/>
<gene>
    <name evidence="1" type="ORF">ASPBRDRAFT_604008</name>
</gene>